<dbReference type="Pfam" id="PF00078">
    <property type="entry name" value="RVT_1"/>
    <property type="match status" value="1"/>
</dbReference>
<comment type="caution">
    <text evidence="2">The sequence shown here is derived from an EMBL/GenBank/DDBJ whole genome shotgun (WGS) entry which is preliminary data.</text>
</comment>
<evidence type="ECO:0000313" key="2">
    <source>
        <dbReference type="EMBL" id="RGQ50631.1"/>
    </source>
</evidence>
<dbReference type="EMBL" id="QRTF01000011">
    <property type="protein sequence ID" value="RGQ50631.1"/>
    <property type="molecule type" value="Genomic_DNA"/>
</dbReference>
<dbReference type="RefSeq" id="WP_118109527.1">
    <property type="nucleotide sequence ID" value="NZ_QRTF01000011.1"/>
</dbReference>
<reference evidence="2 3" key="1">
    <citation type="submission" date="2018-08" db="EMBL/GenBank/DDBJ databases">
        <title>A genome reference for cultivated species of the human gut microbiota.</title>
        <authorList>
            <person name="Zou Y."/>
            <person name="Xue W."/>
            <person name="Luo G."/>
        </authorList>
    </citation>
    <scope>NUCLEOTIDE SEQUENCE [LARGE SCALE GENOMIC DNA]</scope>
    <source>
        <strain evidence="2 3">AF28-15</strain>
    </source>
</reference>
<protein>
    <submittedName>
        <fullName evidence="2">RNA-dependent DNA polymerase</fullName>
    </submittedName>
</protein>
<feature type="domain" description="Reverse transcriptase" evidence="1">
    <location>
        <begin position="1"/>
        <end position="272"/>
    </location>
</feature>
<dbReference type="PANTHER" id="PTHR34047">
    <property type="entry name" value="NUCLEAR INTRON MATURASE 1, MITOCHONDRIAL-RELATED"/>
    <property type="match status" value="1"/>
</dbReference>
<dbReference type="AlphaFoldDB" id="A0A412BAV9"/>
<accession>A0A412BAV9</accession>
<organism evidence="2 3">
    <name type="scientific">Roseburia inulinivorans</name>
    <dbReference type="NCBI Taxonomy" id="360807"/>
    <lineage>
        <taxon>Bacteria</taxon>
        <taxon>Bacillati</taxon>
        <taxon>Bacillota</taxon>
        <taxon>Clostridia</taxon>
        <taxon>Lachnospirales</taxon>
        <taxon>Lachnospiraceae</taxon>
        <taxon>Roseburia</taxon>
    </lineage>
</organism>
<dbReference type="PANTHER" id="PTHR34047:SF8">
    <property type="entry name" value="PROTEIN YKFC"/>
    <property type="match status" value="1"/>
</dbReference>
<dbReference type="PROSITE" id="PS50878">
    <property type="entry name" value="RT_POL"/>
    <property type="match status" value="1"/>
</dbReference>
<sequence length="350" mass="41114">MKRSNIGIKDIATFENAEDAYRKARKCKRYREEVLRFTDNLEEELYDLVADLEAGTYRQGEARRFVVYEPKKRDIYALPFRDRVAQHMINNKIEPIVERRFYYHSYACRTGKGMHKAADYAKECIRNLSFEGKQVFILKADIHKYFNSVDHEVLKQILSGIFKNKDLLNLLYYIIDSYGEDGRGLPVGNLLSQLFANLVLNELDNFVKHELKEDKYTRYMDDFAIVGNSREHLVEVLQKIDAFLGERLKLTLNPKTQIINAKNGFDFCGYRIYKDYRKIRKRSPKHIRAVIKAYRSGKITKEKLLMKYASWEGHAKHADTYRLRMKIKGQIEAEIKKKELIGNGSITPDN</sequence>
<gene>
    <name evidence="2" type="ORF">DWY96_06690</name>
</gene>
<dbReference type="CDD" id="cd01651">
    <property type="entry name" value="RT_G2_intron"/>
    <property type="match status" value="1"/>
</dbReference>
<name>A0A412BAV9_9FIRM</name>
<dbReference type="InterPro" id="IPR051083">
    <property type="entry name" value="GrpII_Intron_Splice-Mob/Def"/>
</dbReference>
<dbReference type="InterPro" id="IPR043502">
    <property type="entry name" value="DNA/RNA_pol_sf"/>
</dbReference>
<evidence type="ECO:0000259" key="1">
    <source>
        <dbReference type="PROSITE" id="PS50878"/>
    </source>
</evidence>
<evidence type="ECO:0000313" key="3">
    <source>
        <dbReference type="Proteomes" id="UP000283738"/>
    </source>
</evidence>
<proteinExistence type="predicted"/>
<dbReference type="InterPro" id="IPR000477">
    <property type="entry name" value="RT_dom"/>
</dbReference>
<dbReference type="Proteomes" id="UP000283738">
    <property type="component" value="Unassembled WGS sequence"/>
</dbReference>
<dbReference type="SUPFAM" id="SSF56672">
    <property type="entry name" value="DNA/RNA polymerases"/>
    <property type="match status" value="1"/>
</dbReference>